<name>A0AB35L787_PRORE</name>
<gene>
    <name evidence="1" type="ORF">QDQ51_06035</name>
</gene>
<protein>
    <submittedName>
        <fullName evidence="1">Uncharacterized protein</fullName>
    </submittedName>
</protein>
<sequence length="172" mass="18883">MREPKPTQKPVPSFDIKDGVSYFCPECSERNQRGKSQLQVVKDALQVLHRMGTEELVATLTKAGLIEKDGCDFNHVENKDVAIEGSVIEILSDCAKDVMRNNGVMAFNQRIECDEDHGSQCILFQVEPSEAYSIGVLNNDLAELIVNRGIAGLSAFAMFERGSAPFCSTVGL</sequence>
<dbReference type="AlphaFoldDB" id="A0AB35L787"/>
<organism evidence="1 2">
    <name type="scientific">Providencia rettgeri</name>
    <dbReference type="NCBI Taxonomy" id="587"/>
    <lineage>
        <taxon>Bacteria</taxon>
        <taxon>Pseudomonadati</taxon>
        <taxon>Pseudomonadota</taxon>
        <taxon>Gammaproteobacteria</taxon>
        <taxon>Enterobacterales</taxon>
        <taxon>Morganellaceae</taxon>
        <taxon>Providencia</taxon>
    </lineage>
</organism>
<dbReference type="Proteomes" id="UP001162044">
    <property type="component" value="Unassembled WGS sequence"/>
</dbReference>
<proteinExistence type="predicted"/>
<accession>A0AB35L787</accession>
<dbReference type="RefSeq" id="WP_279776549.1">
    <property type="nucleotide sequence ID" value="NZ_JARVQW010000002.1"/>
</dbReference>
<reference evidence="1" key="1">
    <citation type="submission" date="2023-04" db="EMBL/GenBank/DDBJ databases">
        <authorList>
            <person name="Li W."/>
        </authorList>
    </citation>
    <scope>NUCLEOTIDE SEQUENCE</scope>
    <source>
        <strain evidence="1">QITACRE101</strain>
    </source>
</reference>
<reference evidence="1" key="2">
    <citation type="submission" date="2023-10" db="EMBL/GenBank/DDBJ databases">
        <title>Analysis of Resistance Genes of Carbapenem-resistant Providencia rettgeri.</title>
        <authorList>
            <person name="Liu M."/>
        </authorList>
    </citation>
    <scope>NUCLEOTIDE SEQUENCE</scope>
    <source>
        <strain evidence="1">QITACRE101</strain>
    </source>
</reference>
<evidence type="ECO:0000313" key="1">
    <source>
        <dbReference type="EMBL" id="MDH2304978.1"/>
    </source>
</evidence>
<dbReference type="EMBL" id="JARVQW010000002">
    <property type="protein sequence ID" value="MDH2304978.1"/>
    <property type="molecule type" value="Genomic_DNA"/>
</dbReference>
<comment type="caution">
    <text evidence="1">The sequence shown here is derived from an EMBL/GenBank/DDBJ whole genome shotgun (WGS) entry which is preliminary data.</text>
</comment>
<evidence type="ECO:0000313" key="2">
    <source>
        <dbReference type="Proteomes" id="UP001162044"/>
    </source>
</evidence>